<dbReference type="PANTHER" id="PTHR43103">
    <property type="entry name" value="NUCLEOSIDE-DIPHOSPHATE-SUGAR EPIMERASE"/>
    <property type="match status" value="1"/>
</dbReference>
<dbReference type="CDD" id="cd05248">
    <property type="entry name" value="ADP_GME_SDR_e"/>
    <property type="match status" value="1"/>
</dbReference>
<dbReference type="GO" id="GO:0097171">
    <property type="term" value="P:ADP-L-glycero-beta-D-manno-heptose biosynthetic process"/>
    <property type="evidence" value="ECO:0007669"/>
    <property type="project" value="UniProtKB-UniPathway"/>
</dbReference>
<feature type="active site" description="Proton acceptor" evidence="4">
    <location>
        <position position="141"/>
    </location>
</feature>
<protein>
    <recommendedName>
        <fullName evidence="4">ADP-L-glycero-D-manno-heptose-6-epimerase</fullName>
        <ecNumber evidence="4">5.1.3.20</ecNumber>
    </recommendedName>
    <alternativeName>
        <fullName evidence="4">ADP-L-glycero-beta-D-manno-heptose-6-epimerase</fullName>
        <shortName evidence="4">ADP-glyceromanno-heptose 6-epimerase</shortName>
        <shortName evidence="4">ADP-hep 6-epimerase</shortName>
        <shortName evidence="4">AGME</shortName>
    </alternativeName>
</protein>
<feature type="binding site" evidence="4">
    <location>
        <begin position="10"/>
        <end position="11"/>
    </location>
    <ligand>
        <name>NADP(+)</name>
        <dbReference type="ChEBI" id="CHEBI:58349"/>
    </ligand>
</feature>
<feature type="binding site" evidence="4">
    <location>
        <position position="178"/>
    </location>
    <ligand>
        <name>NADP(+)</name>
        <dbReference type="ChEBI" id="CHEBI:58349"/>
    </ligand>
</feature>
<evidence type="ECO:0000313" key="7">
    <source>
        <dbReference type="Proteomes" id="UP000192907"/>
    </source>
</evidence>
<comment type="cofactor">
    <cofactor evidence="4">
        <name>NADP(+)</name>
        <dbReference type="ChEBI" id="CHEBI:58349"/>
    </cofactor>
    <text evidence="4">Binds 1 NADP(+) per subunit.</text>
</comment>
<dbReference type="Pfam" id="PF01370">
    <property type="entry name" value="Epimerase"/>
    <property type="match status" value="1"/>
</dbReference>
<dbReference type="STRING" id="1513793.SAMN06296036_12345"/>
<name>A0A1Y6CNI4_9BACT</name>
<comment type="pathway">
    <text evidence="4">Nucleotide-sugar biosynthesis; ADP-L-glycero-beta-D-manno-heptose biosynthesis; ADP-L-glycero-beta-D-manno-heptose from D-glycero-beta-D-manno-heptose 7-phosphate: step 4/4.</text>
</comment>
<proteinExistence type="inferred from homology"/>
<dbReference type="GO" id="GO:0005975">
    <property type="term" value="P:carbohydrate metabolic process"/>
    <property type="evidence" value="ECO:0007669"/>
    <property type="project" value="UniProtKB-UniRule"/>
</dbReference>
<keyword evidence="3 4" id="KW-0119">Carbohydrate metabolism</keyword>
<feature type="binding site" evidence="4">
    <location>
        <position position="180"/>
    </location>
    <ligand>
        <name>substrate</name>
    </ligand>
</feature>
<comment type="catalytic activity">
    <reaction evidence="4">
        <text>ADP-D-glycero-beta-D-manno-heptose = ADP-L-glycero-beta-D-manno-heptose</text>
        <dbReference type="Rhea" id="RHEA:17577"/>
        <dbReference type="ChEBI" id="CHEBI:59967"/>
        <dbReference type="ChEBI" id="CHEBI:61506"/>
        <dbReference type="EC" id="5.1.3.20"/>
    </reaction>
</comment>
<comment type="domain">
    <text evidence="4">Contains a large N-terminal NADP-binding domain, and a smaller C-terminal substrate-binding domain.</text>
</comment>
<dbReference type="InterPro" id="IPR011912">
    <property type="entry name" value="Heptose_epim"/>
</dbReference>
<comment type="caution">
    <text evidence="4">Lacks conserved residue(s) required for the propagation of feature annotation.</text>
</comment>
<evidence type="ECO:0000259" key="5">
    <source>
        <dbReference type="Pfam" id="PF01370"/>
    </source>
</evidence>
<feature type="binding site" evidence="4">
    <location>
        <position position="282"/>
    </location>
    <ligand>
        <name>substrate</name>
    </ligand>
</feature>
<feature type="active site" description="Proton acceptor" evidence="4">
    <location>
        <position position="178"/>
    </location>
</feature>
<gene>
    <name evidence="4" type="primary">hldD</name>
    <name evidence="6" type="ORF">SAMN06296036_12345</name>
</gene>
<feature type="binding site" evidence="4">
    <location>
        <begin position="31"/>
        <end position="32"/>
    </location>
    <ligand>
        <name>NADP(+)</name>
        <dbReference type="ChEBI" id="CHEBI:58349"/>
    </ligand>
</feature>
<dbReference type="PANTHER" id="PTHR43103:SF3">
    <property type="entry name" value="ADP-L-GLYCERO-D-MANNO-HEPTOSE-6-EPIMERASE"/>
    <property type="match status" value="1"/>
</dbReference>
<keyword evidence="2 4" id="KW-0413">Isomerase</keyword>
<dbReference type="PRINTS" id="PR01713">
    <property type="entry name" value="NUCEPIMERASE"/>
</dbReference>
<dbReference type="Gene3D" id="3.40.50.720">
    <property type="entry name" value="NAD(P)-binding Rossmann-like Domain"/>
    <property type="match status" value="1"/>
</dbReference>
<evidence type="ECO:0000256" key="4">
    <source>
        <dbReference type="HAMAP-Rule" id="MF_01601"/>
    </source>
</evidence>
<feature type="binding site" evidence="4">
    <location>
        <position position="187"/>
    </location>
    <ligand>
        <name>substrate</name>
    </ligand>
</feature>
<dbReference type="InterPro" id="IPR036291">
    <property type="entry name" value="NAD(P)-bd_dom_sf"/>
</dbReference>
<feature type="binding site" evidence="4">
    <location>
        <position position="215"/>
    </location>
    <ligand>
        <name>substrate</name>
    </ligand>
</feature>
<comment type="function">
    <text evidence="4">Catalyzes the interconversion between ADP-D-glycero-beta-D-manno-heptose and ADP-L-glycero-beta-D-manno-heptose via an epimerization at carbon 6 of the heptose.</text>
</comment>
<dbReference type="Proteomes" id="UP000192907">
    <property type="component" value="Unassembled WGS sequence"/>
</dbReference>
<dbReference type="NCBIfam" id="TIGR02197">
    <property type="entry name" value="heptose_epim"/>
    <property type="match status" value="1"/>
</dbReference>
<dbReference type="AlphaFoldDB" id="A0A1Y6CNI4"/>
<feature type="binding site" evidence="4">
    <location>
        <position position="38"/>
    </location>
    <ligand>
        <name>NADP(+)</name>
        <dbReference type="ChEBI" id="CHEBI:58349"/>
    </ligand>
</feature>
<dbReference type="Gene3D" id="3.90.25.10">
    <property type="entry name" value="UDP-galactose 4-epimerase, domain 1"/>
    <property type="match status" value="1"/>
</dbReference>
<organism evidence="6 7">
    <name type="scientific">Pseudobacteriovorax antillogorgiicola</name>
    <dbReference type="NCBI Taxonomy" id="1513793"/>
    <lineage>
        <taxon>Bacteria</taxon>
        <taxon>Pseudomonadati</taxon>
        <taxon>Bdellovibrionota</taxon>
        <taxon>Oligoflexia</taxon>
        <taxon>Oligoflexales</taxon>
        <taxon>Pseudobacteriovoracaceae</taxon>
        <taxon>Pseudobacteriovorax</taxon>
    </lineage>
</organism>
<dbReference type="HAMAP" id="MF_01601">
    <property type="entry name" value="Heptose_epimerase"/>
    <property type="match status" value="1"/>
</dbReference>
<feature type="binding site" evidence="4">
    <location>
        <position position="169"/>
    </location>
    <ligand>
        <name>substrate</name>
    </ligand>
</feature>
<feature type="domain" description="NAD-dependent epimerase/dehydratase" evidence="5">
    <location>
        <begin position="2"/>
        <end position="245"/>
    </location>
</feature>
<evidence type="ECO:0000313" key="6">
    <source>
        <dbReference type="EMBL" id="SMF66588.1"/>
    </source>
</evidence>
<feature type="binding site" evidence="4">
    <location>
        <begin position="201"/>
        <end position="204"/>
    </location>
    <ligand>
        <name>substrate</name>
    </ligand>
</feature>
<feature type="binding site" evidence="4">
    <location>
        <position position="170"/>
    </location>
    <ligand>
        <name>NADP(+)</name>
        <dbReference type="ChEBI" id="CHEBI:58349"/>
    </ligand>
</feature>
<comment type="similarity">
    <text evidence="4">Belongs to the NAD(P)-dependent epimerase/dehydratase family. HldD subfamily.</text>
</comment>
<dbReference type="GO" id="GO:0008712">
    <property type="term" value="F:ADP-glyceromanno-heptose 6-epimerase activity"/>
    <property type="evidence" value="ECO:0007669"/>
    <property type="project" value="UniProtKB-UniRule"/>
</dbReference>
<evidence type="ECO:0000256" key="2">
    <source>
        <dbReference type="ARBA" id="ARBA00023235"/>
    </source>
</evidence>
<feature type="binding site" evidence="4">
    <location>
        <position position="145"/>
    </location>
    <ligand>
        <name>NADP(+)</name>
        <dbReference type="ChEBI" id="CHEBI:58349"/>
    </ligand>
</feature>
<dbReference type="SUPFAM" id="SSF51735">
    <property type="entry name" value="NAD(P)-binding Rossmann-fold domains"/>
    <property type="match status" value="1"/>
</dbReference>
<dbReference type="EMBL" id="FWZT01000023">
    <property type="protein sequence ID" value="SMF66588.1"/>
    <property type="molecule type" value="Genomic_DNA"/>
</dbReference>
<dbReference type="RefSeq" id="WP_132323621.1">
    <property type="nucleotide sequence ID" value="NZ_FWZT01000023.1"/>
</dbReference>
<sequence>MIVVTGGAGFIGSALIWALNEIGEQQIVSVDKLGMGEKWRNLVKRDVAFNLSIDEFLPWLEKNGDQVEAVFHMGACSSTTERDADFLMSNNVHYSQSLWSFCARKDIPFIYASSAATYGSKDNDFSDQHNQIDSLRPINKYGWSKQLFDRWALHQVSSPSQWFGLKFFNVYGPQEYHKGSQASVVFHAYPQIKHSGSLKLFKSYKEGIGHGEQMRDFVYVKDVVNVMIHLWQNGKQGQSGIYNLGTGQARSFADLGRAVFSALNTEEKFTWIEMPDNIKNQYQYFTEADLQKLRNEAGYDAPFHSLEAGVKDYVQNYLEEGDRFL</sequence>
<evidence type="ECO:0000256" key="3">
    <source>
        <dbReference type="ARBA" id="ARBA00023277"/>
    </source>
</evidence>
<reference evidence="7" key="1">
    <citation type="submission" date="2017-04" db="EMBL/GenBank/DDBJ databases">
        <authorList>
            <person name="Varghese N."/>
            <person name="Submissions S."/>
        </authorList>
    </citation>
    <scope>NUCLEOTIDE SEQUENCE [LARGE SCALE GENOMIC DNA]</scope>
    <source>
        <strain evidence="7">RKEM611</strain>
    </source>
</reference>
<comment type="subunit">
    <text evidence="4">Homopentamer.</text>
</comment>
<dbReference type="OrthoDB" id="5288828at2"/>
<feature type="binding site" evidence="4">
    <location>
        <begin position="73"/>
        <end position="77"/>
    </location>
    <ligand>
        <name>NADP(+)</name>
        <dbReference type="ChEBI" id="CHEBI:58349"/>
    </ligand>
</feature>
<dbReference type="InterPro" id="IPR001509">
    <property type="entry name" value="Epimerase_deHydtase"/>
</dbReference>
<dbReference type="GO" id="GO:0050661">
    <property type="term" value="F:NADP binding"/>
    <property type="evidence" value="ECO:0007669"/>
    <property type="project" value="InterPro"/>
</dbReference>
<evidence type="ECO:0000256" key="1">
    <source>
        <dbReference type="ARBA" id="ARBA00022857"/>
    </source>
</evidence>
<dbReference type="UniPathway" id="UPA00356">
    <property type="reaction ID" value="UER00440"/>
</dbReference>
<keyword evidence="7" id="KW-1185">Reference proteome</keyword>
<dbReference type="EC" id="5.1.3.20" evidence="4"/>
<keyword evidence="1 4" id="KW-0521">NADP</keyword>
<accession>A0A1Y6CNI4</accession>
<feature type="binding site" evidence="4">
    <location>
        <position position="90"/>
    </location>
    <ligand>
        <name>NADP(+)</name>
        <dbReference type="ChEBI" id="CHEBI:58349"/>
    </ligand>
</feature>